<reference evidence="11 12" key="1">
    <citation type="submission" date="2014-07" db="EMBL/GenBank/DDBJ databases">
        <authorList>
            <person name="McCorrison J."/>
            <person name="Sanka R."/>
            <person name="Torralba M."/>
            <person name="Gillis M."/>
            <person name="Haft D.H."/>
            <person name="Methe B."/>
            <person name="Sutton G."/>
            <person name="Nelson K.E."/>
        </authorList>
    </citation>
    <scope>NUCLEOTIDE SEQUENCE [LARGE SCALE GENOMIC DNA]</scope>
    <source>
        <strain evidence="11 12">DNF00666</strain>
    </source>
</reference>
<gene>
    <name evidence="7" type="primary">rplI</name>
    <name evidence="11" type="ORF">HMPREF0661_02140</name>
</gene>
<name>A0A096B642_9BACT</name>
<dbReference type="EMBL" id="JRNS01000136">
    <property type="protein sequence ID" value="KGF54525.1"/>
    <property type="molecule type" value="Genomic_DNA"/>
</dbReference>
<dbReference type="InterPro" id="IPR020594">
    <property type="entry name" value="Ribosomal_bL9_bac/chp"/>
</dbReference>
<dbReference type="InterPro" id="IPR020069">
    <property type="entry name" value="Ribosomal_bL9_C"/>
</dbReference>
<comment type="function">
    <text evidence="7">Binds to the 23S rRNA.</text>
</comment>
<dbReference type="GO" id="GO:1990904">
    <property type="term" value="C:ribonucleoprotein complex"/>
    <property type="evidence" value="ECO:0007669"/>
    <property type="project" value="UniProtKB-KW"/>
</dbReference>
<feature type="compositionally biased region" description="Acidic residues" evidence="9">
    <location>
        <begin position="166"/>
        <end position="175"/>
    </location>
</feature>
<evidence type="ECO:0000256" key="2">
    <source>
        <dbReference type="ARBA" id="ARBA00022730"/>
    </source>
</evidence>
<dbReference type="InterPro" id="IPR009027">
    <property type="entry name" value="Ribosomal_bL9/RNase_H1_N"/>
</dbReference>
<organism evidence="11 12">
    <name type="scientific">Prevotella melaninogenica DNF00666</name>
    <dbReference type="NCBI Taxonomy" id="1401073"/>
    <lineage>
        <taxon>Bacteria</taxon>
        <taxon>Pseudomonadati</taxon>
        <taxon>Bacteroidota</taxon>
        <taxon>Bacteroidia</taxon>
        <taxon>Bacteroidales</taxon>
        <taxon>Prevotellaceae</taxon>
        <taxon>Prevotella</taxon>
    </lineage>
</organism>
<dbReference type="PANTHER" id="PTHR21368">
    <property type="entry name" value="50S RIBOSOMAL PROTEIN L9"/>
    <property type="match status" value="1"/>
</dbReference>
<dbReference type="InterPro" id="IPR000244">
    <property type="entry name" value="Ribosomal_bL9"/>
</dbReference>
<comment type="caution">
    <text evidence="11">The sequence shown here is derived from an EMBL/GenBank/DDBJ whole genome shotgun (WGS) entry which is preliminary data.</text>
</comment>
<evidence type="ECO:0000256" key="3">
    <source>
        <dbReference type="ARBA" id="ARBA00022884"/>
    </source>
</evidence>
<dbReference type="Pfam" id="PF03948">
    <property type="entry name" value="Ribosomal_L9_C"/>
    <property type="match status" value="1"/>
</dbReference>
<dbReference type="Gene3D" id="3.40.5.10">
    <property type="entry name" value="Ribosomal protein L9, N-terminal domain"/>
    <property type="match status" value="1"/>
</dbReference>
<dbReference type="Proteomes" id="UP000029578">
    <property type="component" value="Unassembled WGS sequence"/>
</dbReference>
<evidence type="ECO:0000313" key="11">
    <source>
        <dbReference type="EMBL" id="KGF54525.1"/>
    </source>
</evidence>
<evidence type="ECO:0000256" key="6">
    <source>
        <dbReference type="ARBA" id="ARBA00035292"/>
    </source>
</evidence>
<evidence type="ECO:0000256" key="8">
    <source>
        <dbReference type="SAM" id="Coils"/>
    </source>
</evidence>
<keyword evidence="5 7" id="KW-0687">Ribonucleoprotein</keyword>
<keyword evidence="2 7" id="KW-0699">rRNA-binding</keyword>
<evidence type="ECO:0000259" key="10">
    <source>
        <dbReference type="PROSITE" id="PS00651"/>
    </source>
</evidence>
<feature type="domain" description="Ribosomal protein L9" evidence="10">
    <location>
        <begin position="13"/>
        <end position="40"/>
    </location>
</feature>
<keyword evidence="4 7" id="KW-0689">Ribosomal protein</keyword>
<dbReference type="PROSITE" id="PS00651">
    <property type="entry name" value="RIBOSOMAL_L9"/>
    <property type="match status" value="1"/>
</dbReference>
<accession>A0A096B642</accession>
<evidence type="ECO:0000256" key="1">
    <source>
        <dbReference type="ARBA" id="ARBA00010605"/>
    </source>
</evidence>
<proteinExistence type="inferred from homology"/>
<dbReference type="Pfam" id="PF01281">
    <property type="entry name" value="Ribosomal_L9_N"/>
    <property type="match status" value="1"/>
</dbReference>
<keyword evidence="8" id="KW-0175">Coiled coil</keyword>
<dbReference type="GO" id="GO:0019843">
    <property type="term" value="F:rRNA binding"/>
    <property type="evidence" value="ECO:0007669"/>
    <property type="project" value="UniProtKB-UniRule"/>
</dbReference>
<dbReference type="RefSeq" id="WP_036862311.1">
    <property type="nucleotide sequence ID" value="NZ_JRNS01000136.1"/>
</dbReference>
<dbReference type="SUPFAM" id="SSF55658">
    <property type="entry name" value="L9 N-domain-like"/>
    <property type="match status" value="1"/>
</dbReference>
<comment type="similarity">
    <text evidence="1 7">Belongs to the bacterial ribosomal protein bL9 family.</text>
</comment>
<evidence type="ECO:0000256" key="9">
    <source>
        <dbReference type="SAM" id="MobiDB-lite"/>
    </source>
</evidence>
<evidence type="ECO:0000313" key="12">
    <source>
        <dbReference type="Proteomes" id="UP000029578"/>
    </source>
</evidence>
<dbReference type="GO" id="GO:0003735">
    <property type="term" value="F:structural constituent of ribosome"/>
    <property type="evidence" value="ECO:0007669"/>
    <property type="project" value="InterPro"/>
</dbReference>
<dbReference type="NCBIfam" id="TIGR00158">
    <property type="entry name" value="L9"/>
    <property type="match status" value="1"/>
</dbReference>
<dbReference type="HAMAP" id="MF_00503">
    <property type="entry name" value="Ribosomal_bL9"/>
    <property type="match status" value="1"/>
</dbReference>
<evidence type="ECO:0000256" key="4">
    <source>
        <dbReference type="ARBA" id="ARBA00022980"/>
    </source>
</evidence>
<dbReference type="AlphaFoldDB" id="A0A096B642"/>
<dbReference type="Gene3D" id="3.10.430.100">
    <property type="entry name" value="Ribosomal protein L9, C-terminal domain"/>
    <property type="match status" value="1"/>
</dbReference>
<sequence>MEIILKEDIIGLGYKNDIVNVKNGYGRNYLIPTGKGIIASPSAKKQLAENLKQQASKLAALKAEAEKKAAQLDGVELVIATKVSATGVTYGSVNAATVVEELAKRGIEIDRKIVTMRDMKKVGTSEATVHFYKEVEVKIPVTVVAENQPAPAVEETPVEHPAEAPVAEEETPAAE</sequence>
<dbReference type="InterPro" id="IPR036935">
    <property type="entry name" value="Ribosomal_bL9_N_sf"/>
</dbReference>
<dbReference type="SUPFAM" id="SSF55653">
    <property type="entry name" value="Ribosomal protein L9 C-domain"/>
    <property type="match status" value="1"/>
</dbReference>
<dbReference type="GO" id="GO:0005840">
    <property type="term" value="C:ribosome"/>
    <property type="evidence" value="ECO:0007669"/>
    <property type="project" value="UniProtKB-KW"/>
</dbReference>
<protein>
    <recommendedName>
        <fullName evidence="6 7">Large ribosomal subunit protein bL9</fullName>
    </recommendedName>
</protein>
<feature type="region of interest" description="Disordered" evidence="9">
    <location>
        <begin position="149"/>
        <end position="175"/>
    </location>
</feature>
<evidence type="ECO:0000256" key="5">
    <source>
        <dbReference type="ARBA" id="ARBA00023274"/>
    </source>
</evidence>
<dbReference type="InterPro" id="IPR020070">
    <property type="entry name" value="Ribosomal_bL9_N"/>
</dbReference>
<dbReference type="InterPro" id="IPR036791">
    <property type="entry name" value="Ribosomal_bL9_C_sf"/>
</dbReference>
<feature type="coiled-coil region" evidence="8">
    <location>
        <begin position="44"/>
        <end position="78"/>
    </location>
</feature>
<dbReference type="GO" id="GO:0006412">
    <property type="term" value="P:translation"/>
    <property type="evidence" value="ECO:0007669"/>
    <property type="project" value="UniProtKB-UniRule"/>
</dbReference>
<keyword evidence="3 7" id="KW-0694">RNA-binding</keyword>
<evidence type="ECO:0000256" key="7">
    <source>
        <dbReference type="HAMAP-Rule" id="MF_00503"/>
    </source>
</evidence>